<evidence type="ECO:0000259" key="3">
    <source>
        <dbReference type="PROSITE" id="PS51192"/>
    </source>
</evidence>
<dbReference type="PROSITE" id="PS51194">
    <property type="entry name" value="HELICASE_CTER"/>
    <property type="match status" value="1"/>
</dbReference>
<evidence type="ECO:0000256" key="1">
    <source>
        <dbReference type="ARBA" id="ARBA00022741"/>
    </source>
</evidence>
<dbReference type="Pfam" id="PF09369">
    <property type="entry name" value="MZB"/>
    <property type="match status" value="1"/>
</dbReference>
<accession>A0A0F9UCM7</accession>
<comment type="caution">
    <text evidence="5">The sequence shown here is derived from an EMBL/GenBank/DDBJ whole genome shotgun (WGS) entry which is preliminary data.</text>
</comment>
<sequence length="787" mass="87278">MDAERFITDVRRDKRYRDQVVHIRTIPAREAKYAQPRHPLPEALQSLLRREHNIHHLYTHQADALNAVAEGKDVVIVTATASGKTLCYNLPVVAALLADPAARAIYMFPTKALAQDQAGVLNRWAGDEALKDVLRPAVYDGDTPSHARSRIRNKASIILTNPDMLHVGILPYHGKWHEFLRNLHYIVVDEVHTYRGIFGSHVAGVLRRLFRLCEHYGGRPQVICSSATIANPLELTERLTGREMTLIDNDGAPRGRKHFVLWNPPFLSRTSGDDTESADEVLRRSANIEAVDLLTRLVRNQTQAIVFTRSRVAAELIYKYAAEDLARQNSGDLAERIRPYRGGYLPTERREIEKALFSGELLGVVATNALELGIDVGALDAALLVGFPGTICSTWQQAGRAGRTNQDSLVVLIAYDDPIDQYLMRNPDYLFAASHEHGVVDPSNPHILAGQLSCACFEKPLTDADEAYFGPLVRQVAEICAGDGEMKQIDGRYYWSSSEYPAKATNLRTMGSDTYAIADISGEGQHRVIGQVDSISAPELVYPNAVYLHEGKSYIVRHLDVEAKIALIEPVEVDYYTQPVLASHCRFDEPTETRPWRGGQLLFAPADVTWQTIAFRKVKYYTMEMVGQTELDLPSQTLSTTAVVWDPGEAIRQRLSQDGYNPIEGLLGVRNLMLAALPSLAMCDRRDIGGIVDSSNLGRPVIVIYDRYPGGLGFGQKGYEVTDTWMEMASRIVRGCPCRQGCPSCVGLANLRPAIHSDPDLGGSSPVPDKDATILLLHLLEQAAEQE</sequence>
<dbReference type="SUPFAM" id="SSF52540">
    <property type="entry name" value="P-loop containing nucleoside triphosphate hydrolases"/>
    <property type="match status" value="1"/>
</dbReference>
<dbReference type="PROSITE" id="PS51192">
    <property type="entry name" value="HELICASE_ATP_BIND_1"/>
    <property type="match status" value="1"/>
</dbReference>
<dbReference type="GO" id="GO:0043138">
    <property type="term" value="F:3'-5' DNA helicase activity"/>
    <property type="evidence" value="ECO:0007669"/>
    <property type="project" value="TreeGrafter"/>
</dbReference>
<dbReference type="SMART" id="SM00490">
    <property type="entry name" value="HELICc"/>
    <property type="match status" value="1"/>
</dbReference>
<dbReference type="Pfam" id="PF22982">
    <property type="entry name" value="WHD_HRQ1"/>
    <property type="match status" value="1"/>
</dbReference>
<evidence type="ECO:0000313" key="5">
    <source>
        <dbReference type="EMBL" id="KKN89404.1"/>
    </source>
</evidence>
<dbReference type="InterPro" id="IPR001650">
    <property type="entry name" value="Helicase_C-like"/>
</dbReference>
<evidence type="ECO:0000256" key="2">
    <source>
        <dbReference type="ARBA" id="ARBA00022840"/>
    </source>
</evidence>
<dbReference type="InterPro" id="IPR027417">
    <property type="entry name" value="P-loop_NTPase"/>
</dbReference>
<name>A0A0F9UCM7_9ZZZZ</name>
<organism evidence="5">
    <name type="scientific">marine sediment metagenome</name>
    <dbReference type="NCBI Taxonomy" id="412755"/>
    <lineage>
        <taxon>unclassified sequences</taxon>
        <taxon>metagenomes</taxon>
        <taxon>ecological metagenomes</taxon>
    </lineage>
</organism>
<keyword evidence="2" id="KW-0067">ATP-binding</keyword>
<feature type="domain" description="Helicase C-terminal" evidence="4">
    <location>
        <begin position="290"/>
        <end position="447"/>
    </location>
</feature>
<reference evidence="5" key="1">
    <citation type="journal article" date="2015" name="Nature">
        <title>Complex archaea that bridge the gap between prokaryotes and eukaryotes.</title>
        <authorList>
            <person name="Spang A."/>
            <person name="Saw J.H."/>
            <person name="Jorgensen S.L."/>
            <person name="Zaremba-Niedzwiedzka K."/>
            <person name="Martijn J."/>
            <person name="Lind A.E."/>
            <person name="van Eijk R."/>
            <person name="Schleper C."/>
            <person name="Guy L."/>
            <person name="Ettema T.J."/>
        </authorList>
    </citation>
    <scope>NUCLEOTIDE SEQUENCE</scope>
</reference>
<dbReference type="InterPro" id="IPR011545">
    <property type="entry name" value="DEAD/DEAH_box_helicase_dom"/>
</dbReference>
<dbReference type="GO" id="GO:0003676">
    <property type="term" value="F:nucleic acid binding"/>
    <property type="evidence" value="ECO:0007669"/>
    <property type="project" value="InterPro"/>
</dbReference>
<evidence type="ECO:0008006" key="6">
    <source>
        <dbReference type="Google" id="ProtNLM"/>
    </source>
</evidence>
<feature type="domain" description="Helicase ATP-binding" evidence="3">
    <location>
        <begin position="65"/>
        <end position="247"/>
    </location>
</feature>
<dbReference type="CDD" id="cd17923">
    <property type="entry name" value="DEXHc_Hrq1-like"/>
    <property type="match status" value="1"/>
</dbReference>
<dbReference type="Pfam" id="PF00271">
    <property type="entry name" value="Helicase_C"/>
    <property type="match status" value="1"/>
</dbReference>
<dbReference type="AlphaFoldDB" id="A0A0F9UCM7"/>
<dbReference type="GO" id="GO:0005524">
    <property type="term" value="F:ATP binding"/>
    <property type="evidence" value="ECO:0007669"/>
    <property type="project" value="UniProtKB-KW"/>
</dbReference>
<evidence type="ECO:0000259" key="4">
    <source>
        <dbReference type="PROSITE" id="PS51194"/>
    </source>
</evidence>
<dbReference type="PANTHER" id="PTHR47957">
    <property type="entry name" value="ATP-DEPENDENT HELICASE HRQ1"/>
    <property type="match status" value="1"/>
</dbReference>
<gene>
    <name evidence="5" type="ORF">LCGC14_0239110</name>
</gene>
<dbReference type="InterPro" id="IPR055227">
    <property type="entry name" value="HRQ1_WHD"/>
</dbReference>
<proteinExistence type="predicted"/>
<dbReference type="EMBL" id="LAZR01000119">
    <property type="protein sequence ID" value="KKN89404.1"/>
    <property type="molecule type" value="Genomic_DNA"/>
</dbReference>
<dbReference type="GO" id="GO:0005634">
    <property type="term" value="C:nucleus"/>
    <property type="evidence" value="ECO:0007669"/>
    <property type="project" value="TreeGrafter"/>
</dbReference>
<dbReference type="InterPro" id="IPR018973">
    <property type="entry name" value="MZB"/>
</dbReference>
<dbReference type="InterPro" id="IPR014001">
    <property type="entry name" value="Helicase_ATP-bd"/>
</dbReference>
<dbReference type="SMART" id="SM00487">
    <property type="entry name" value="DEXDc"/>
    <property type="match status" value="1"/>
</dbReference>
<dbReference type="PANTHER" id="PTHR47957:SF3">
    <property type="entry name" value="ATP-DEPENDENT HELICASE HRQ1"/>
    <property type="match status" value="1"/>
</dbReference>
<protein>
    <recommendedName>
        <fullName evidence="6">ATP-dependent helicase</fullName>
    </recommendedName>
</protein>
<dbReference type="Pfam" id="PF00270">
    <property type="entry name" value="DEAD"/>
    <property type="match status" value="1"/>
</dbReference>
<dbReference type="GO" id="GO:0036297">
    <property type="term" value="P:interstrand cross-link repair"/>
    <property type="evidence" value="ECO:0007669"/>
    <property type="project" value="TreeGrafter"/>
</dbReference>
<dbReference type="CDD" id="cd18797">
    <property type="entry name" value="SF2_C_Hrq"/>
    <property type="match status" value="1"/>
</dbReference>
<dbReference type="GO" id="GO:0006289">
    <property type="term" value="P:nucleotide-excision repair"/>
    <property type="evidence" value="ECO:0007669"/>
    <property type="project" value="TreeGrafter"/>
</dbReference>
<keyword evidence="1" id="KW-0547">Nucleotide-binding</keyword>
<dbReference type="Gene3D" id="3.40.50.300">
    <property type="entry name" value="P-loop containing nucleotide triphosphate hydrolases"/>
    <property type="match status" value="2"/>
</dbReference>